<feature type="region of interest" description="Disordered" evidence="1">
    <location>
        <begin position="110"/>
        <end position="134"/>
    </location>
</feature>
<evidence type="ECO:0000313" key="2">
    <source>
        <dbReference type="EMBL" id="PWI64213.1"/>
    </source>
</evidence>
<feature type="compositionally biased region" description="Basic and acidic residues" evidence="1">
    <location>
        <begin position="280"/>
        <end position="298"/>
    </location>
</feature>
<sequence>MSRSNTAKLTRDMVRLDSNAKAATDSSDDTWFTWCTCHDQIDTCEMDCLERVSNNPYEDSRENLEAELNDLMKHEEQNDALLGALSTTADISGEKHGSGSGCRIQGQRVEWSEESLTRSTVHSGSDRIEAEGQTKEALEQGGSAALVSISAFSASGSTALLGESETAYLRTNAMFHELYRSQFRVWLDVWLLKSPCRQTDTEPQSEKPKGCTTSLNFNGVSEAQATNANQVLGPSGALDPSLVRLDKYLDYYAPPGHSGTTMPQLRPRAAVAELASIDPDYNHDDRALRQRRPGELPA</sequence>
<name>A0A2U3DPN3_PURLI</name>
<reference evidence="2 3" key="1">
    <citation type="journal article" date="2016" name="Front. Microbiol.">
        <title>Genome and transcriptome sequences reveal the specific parasitism of the nematophagous Purpureocillium lilacinum 36-1.</title>
        <authorList>
            <person name="Xie J."/>
            <person name="Li S."/>
            <person name="Mo C."/>
            <person name="Xiao X."/>
            <person name="Peng D."/>
            <person name="Wang G."/>
            <person name="Xiao Y."/>
        </authorList>
    </citation>
    <scope>NUCLEOTIDE SEQUENCE [LARGE SCALE GENOMIC DNA]</scope>
    <source>
        <strain evidence="2 3">36-1</strain>
    </source>
</reference>
<dbReference type="AlphaFoldDB" id="A0A2U3DPN3"/>
<gene>
    <name evidence="2" type="ORF">PCL_12030</name>
</gene>
<dbReference type="EMBL" id="LCWV01000080">
    <property type="protein sequence ID" value="PWI64213.1"/>
    <property type="molecule type" value="Genomic_DNA"/>
</dbReference>
<feature type="region of interest" description="Disordered" evidence="1">
    <location>
        <begin position="276"/>
        <end position="298"/>
    </location>
</feature>
<feature type="compositionally biased region" description="Basic and acidic residues" evidence="1">
    <location>
        <begin position="124"/>
        <end position="134"/>
    </location>
</feature>
<proteinExistence type="predicted"/>
<comment type="caution">
    <text evidence="2">The sequence shown here is derived from an EMBL/GenBank/DDBJ whole genome shotgun (WGS) entry which is preliminary data.</text>
</comment>
<evidence type="ECO:0000313" key="3">
    <source>
        <dbReference type="Proteomes" id="UP000245956"/>
    </source>
</evidence>
<evidence type="ECO:0000256" key="1">
    <source>
        <dbReference type="SAM" id="MobiDB-lite"/>
    </source>
</evidence>
<dbReference type="Proteomes" id="UP000245956">
    <property type="component" value="Unassembled WGS sequence"/>
</dbReference>
<protein>
    <submittedName>
        <fullName evidence="2">Uncharacterized protein</fullName>
    </submittedName>
</protein>
<accession>A0A2U3DPN3</accession>
<organism evidence="2 3">
    <name type="scientific">Purpureocillium lilacinum</name>
    <name type="common">Paecilomyces lilacinus</name>
    <dbReference type="NCBI Taxonomy" id="33203"/>
    <lineage>
        <taxon>Eukaryota</taxon>
        <taxon>Fungi</taxon>
        <taxon>Dikarya</taxon>
        <taxon>Ascomycota</taxon>
        <taxon>Pezizomycotina</taxon>
        <taxon>Sordariomycetes</taxon>
        <taxon>Hypocreomycetidae</taxon>
        <taxon>Hypocreales</taxon>
        <taxon>Ophiocordycipitaceae</taxon>
        <taxon>Purpureocillium</taxon>
    </lineage>
</organism>